<evidence type="ECO:0000313" key="2">
    <source>
        <dbReference type="EMBL" id="CAF4230283.1"/>
    </source>
</evidence>
<dbReference type="Proteomes" id="UP000663869">
    <property type="component" value="Unassembled WGS sequence"/>
</dbReference>
<evidence type="ECO:0000313" key="1">
    <source>
        <dbReference type="EMBL" id="CAF3437330.1"/>
    </source>
</evidence>
<sequence length="233" mass="27369">MALADNWNQRTTPFYIRQKWQLSCNVLGIDASLIPIFKSECWKTSNLQVNFETYNQVIKLELQDNIVLLNSKNPYIDCFNGETIEHFISNSAAYDIIIFEPDPLNYQLSIDTDLKDLGAIDFSSWLARLVKHHRTKIHVKISMSGTEVQLLEKMILDNILLLVDRHEIEWTDRHNTLLRARRSYVQLMLDSYGYDCLYSTRLEDTRKVFQLNRTFDTATKYFDWENISQSITG</sequence>
<protein>
    <submittedName>
        <fullName evidence="1">Uncharacterized protein</fullName>
    </submittedName>
</protein>
<gene>
    <name evidence="1" type="ORF">FME351_LOCUS12334</name>
    <name evidence="2" type="ORF">TSG867_LOCUS1832</name>
</gene>
<evidence type="ECO:0000313" key="3">
    <source>
        <dbReference type="Proteomes" id="UP000663869"/>
    </source>
</evidence>
<dbReference type="AlphaFoldDB" id="A0A818CSJ3"/>
<dbReference type="EMBL" id="CAJNYU010001441">
    <property type="protein sequence ID" value="CAF3437330.1"/>
    <property type="molecule type" value="Genomic_DNA"/>
</dbReference>
<accession>A0A818CSJ3</accession>
<dbReference type="Proteomes" id="UP000663862">
    <property type="component" value="Unassembled WGS sequence"/>
</dbReference>
<comment type="caution">
    <text evidence="1">The sequence shown here is derived from an EMBL/GenBank/DDBJ whole genome shotgun (WGS) entry which is preliminary data.</text>
</comment>
<reference evidence="1" key="1">
    <citation type="submission" date="2021-02" db="EMBL/GenBank/DDBJ databases">
        <authorList>
            <person name="Nowell W R."/>
        </authorList>
    </citation>
    <scope>NUCLEOTIDE SEQUENCE</scope>
</reference>
<name>A0A818CSJ3_9BILA</name>
<dbReference type="EMBL" id="CAJOBQ010000043">
    <property type="protein sequence ID" value="CAF4230283.1"/>
    <property type="molecule type" value="Genomic_DNA"/>
</dbReference>
<proteinExistence type="predicted"/>
<organism evidence="1 3">
    <name type="scientific">Rotaria socialis</name>
    <dbReference type="NCBI Taxonomy" id="392032"/>
    <lineage>
        <taxon>Eukaryota</taxon>
        <taxon>Metazoa</taxon>
        <taxon>Spiralia</taxon>
        <taxon>Gnathifera</taxon>
        <taxon>Rotifera</taxon>
        <taxon>Eurotatoria</taxon>
        <taxon>Bdelloidea</taxon>
        <taxon>Philodinida</taxon>
        <taxon>Philodinidae</taxon>
        <taxon>Rotaria</taxon>
    </lineage>
</organism>